<dbReference type="PANTHER" id="PTHR36982:SF3">
    <property type="entry name" value="SMALL INTEGRAL MEMBRANE PROTEIN 22"/>
    <property type="match status" value="1"/>
</dbReference>
<dbReference type="CDD" id="cd20255">
    <property type="entry name" value="CASIMO1_SMIM22"/>
    <property type="match status" value="1"/>
</dbReference>
<accession>A0A834B6D0</accession>
<sequence>MEIAIIPAVGLPWEINEAGGTHDPPAEMDNLKELESTAEEVLGKLRSHKLFQSTWDTAAFIIFLLFLGTVLLLLLLACLHCCCCSSRSQKVRTKQVNPMGVSNLALEP</sequence>
<dbReference type="GO" id="GO:0042127">
    <property type="term" value="P:regulation of cell population proliferation"/>
    <property type="evidence" value="ECO:0007669"/>
    <property type="project" value="TreeGrafter"/>
</dbReference>
<evidence type="ECO:0000256" key="1">
    <source>
        <dbReference type="ARBA" id="ARBA00004167"/>
    </source>
</evidence>
<evidence type="ECO:0000256" key="4">
    <source>
        <dbReference type="ARBA" id="ARBA00023136"/>
    </source>
</evidence>
<dbReference type="InterPro" id="IPR031671">
    <property type="entry name" value="SMIM5/18/22"/>
</dbReference>
<dbReference type="PANTHER" id="PTHR36982">
    <property type="entry name" value="CLCA DOMAIN-CONTAINING PROTEIN"/>
    <property type="match status" value="1"/>
</dbReference>
<evidence type="ECO:0000313" key="7">
    <source>
        <dbReference type="Proteomes" id="UP000664940"/>
    </source>
</evidence>
<name>A0A834B6D0_9CHIR</name>
<organism evidence="6 7">
    <name type="scientific">Phyllostomus discolor</name>
    <name type="common">pale spear-nosed bat</name>
    <dbReference type="NCBI Taxonomy" id="89673"/>
    <lineage>
        <taxon>Eukaryota</taxon>
        <taxon>Metazoa</taxon>
        <taxon>Chordata</taxon>
        <taxon>Craniata</taxon>
        <taxon>Vertebrata</taxon>
        <taxon>Euteleostomi</taxon>
        <taxon>Mammalia</taxon>
        <taxon>Eutheria</taxon>
        <taxon>Laurasiatheria</taxon>
        <taxon>Chiroptera</taxon>
        <taxon>Yangochiroptera</taxon>
        <taxon>Phyllostomidae</taxon>
        <taxon>Phyllostominae</taxon>
        <taxon>Phyllostomus</taxon>
    </lineage>
</organism>
<protein>
    <submittedName>
        <fullName evidence="6">Small integral membrane protein 22</fullName>
    </submittedName>
</protein>
<dbReference type="InterPro" id="IPR053081">
    <property type="entry name" value="SIM_Modulators"/>
</dbReference>
<dbReference type="Pfam" id="PF15831">
    <property type="entry name" value="SMIM5_18_22"/>
    <property type="match status" value="1"/>
</dbReference>
<comment type="caution">
    <text evidence="6">The sequence shown here is derived from an EMBL/GenBank/DDBJ whole genome shotgun (WGS) entry which is preliminary data.</text>
</comment>
<proteinExistence type="predicted"/>
<dbReference type="Proteomes" id="UP000664940">
    <property type="component" value="Unassembled WGS sequence"/>
</dbReference>
<keyword evidence="2 5" id="KW-0812">Transmembrane</keyword>
<comment type="subcellular location">
    <subcellularLocation>
        <location evidence="1">Membrane</location>
        <topology evidence="1">Single-pass membrane protein</topology>
    </subcellularLocation>
</comment>
<evidence type="ECO:0000313" key="6">
    <source>
        <dbReference type="EMBL" id="KAF6127317.1"/>
    </source>
</evidence>
<dbReference type="AlphaFoldDB" id="A0A834B6D0"/>
<dbReference type="GO" id="GO:0016020">
    <property type="term" value="C:membrane"/>
    <property type="evidence" value="ECO:0007669"/>
    <property type="project" value="UniProtKB-SubCell"/>
</dbReference>
<dbReference type="EMBL" id="JABVXQ010000002">
    <property type="protein sequence ID" value="KAF6127317.1"/>
    <property type="molecule type" value="Genomic_DNA"/>
</dbReference>
<gene>
    <name evidence="6" type="ORF">HJG60_017754</name>
</gene>
<keyword evidence="3 5" id="KW-1133">Transmembrane helix</keyword>
<evidence type="ECO:0000256" key="3">
    <source>
        <dbReference type="ARBA" id="ARBA00022989"/>
    </source>
</evidence>
<keyword evidence="4 5" id="KW-0472">Membrane</keyword>
<evidence type="ECO:0000256" key="2">
    <source>
        <dbReference type="ARBA" id="ARBA00022692"/>
    </source>
</evidence>
<evidence type="ECO:0000256" key="5">
    <source>
        <dbReference type="SAM" id="Phobius"/>
    </source>
</evidence>
<reference evidence="6 7" key="1">
    <citation type="journal article" date="2020" name="Nature">
        <title>Six reference-quality genomes reveal evolution of bat adaptations.</title>
        <authorList>
            <person name="Jebb D."/>
            <person name="Huang Z."/>
            <person name="Pippel M."/>
            <person name="Hughes G.M."/>
            <person name="Lavrichenko K."/>
            <person name="Devanna P."/>
            <person name="Winkler S."/>
            <person name="Jermiin L.S."/>
            <person name="Skirmuntt E.C."/>
            <person name="Katzourakis A."/>
            <person name="Burkitt-Gray L."/>
            <person name="Ray D.A."/>
            <person name="Sullivan K.A.M."/>
            <person name="Roscito J.G."/>
            <person name="Kirilenko B.M."/>
            <person name="Davalos L.M."/>
            <person name="Corthals A.P."/>
            <person name="Power M.L."/>
            <person name="Jones G."/>
            <person name="Ransome R.D."/>
            <person name="Dechmann D.K.N."/>
            <person name="Locatelli A.G."/>
            <person name="Puechmaille S.J."/>
            <person name="Fedrigo O."/>
            <person name="Jarvis E.D."/>
            <person name="Hiller M."/>
            <person name="Vernes S.C."/>
            <person name="Myers E.W."/>
            <person name="Teeling E.C."/>
        </authorList>
    </citation>
    <scope>NUCLEOTIDE SEQUENCE [LARGE SCALE GENOMIC DNA]</scope>
    <source>
        <strain evidence="6">Bat1K_MPI-CBG_1</strain>
    </source>
</reference>
<feature type="transmembrane region" description="Helical" evidence="5">
    <location>
        <begin position="58"/>
        <end position="82"/>
    </location>
</feature>